<feature type="compositionally biased region" description="Basic and acidic residues" evidence="1">
    <location>
        <begin position="1"/>
        <end position="18"/>
    </location>
</feature>
<sequence length="112" mass="12684">MTRQRHDDTTTHRLDAPIRHPGAPTQRRIDATMRRADYTSMHRRVSVAPMHRSYDVPARRTNTHDDTTTTPTRHTDAAMWCCKPPPTTCPISSARAPPLPPTIRRHDIAATA</sequence>
<proteinExistence type="predicted"/>
<feature type="compositionally biased region" description="Basic and acidic residues" evidence="1">
    <location>
        <begin position="52"/>
        <end position="67"/>
    </location>
</feature>
<gene>
    <name evidence="2" type="ORF">CTheo_9122</name>
</gene>
<evidence type="ECO:0000313" key="3">
    <source>
        <dbReference type="Proteomes" id="UP000383932"/>
    </source>
</evidence>
<feature type="region of interest" description="Disordered" evidence="1">
    <location>
        <begin position="48"/>
        <end position="112"/>
    </location>
</feature>
<dbReference type="AlphaFoldDB" id="A0A5N5Q6N3"/>
<dbReference type="Proteomes" id="UP000383932">
    <property type="component" value="Unassembled WGS sequence"/>
</dbReference>
<dbReference type="EMBL" id="SSOP01001097">
    <property type="protein sequence ID" value="KAB5587439.1"/>
    <property type="molecule type" value="Genomic_DNA"/>
</dbReference>
<keyword evidence="3" id="KW-1185">Reference proteome</keyword>
<name>A0A5N5Q6N3_9AGAM</name>
<feature type="region of interest" description="Disordered" evidence="1">
    <location>
        <begin position="1"/>
        <end position="24"/>
    </location>
</feature>
<organism evidence="2 3">
    <name type="scientific">Ceratobasidium theobromae</name>
    <dbReference type="NCBI Taxonomy" id="1582974"/>
    <lineage>
        <taxon>Eukaryota</taxon>
        <taxon>Fungi</taxon>
        <taxon>Dikarya</taxon>
        <taxon>Basidiomycota</taxon>
        <taxon>Agaricomycotina</taxon>
        <taxon>Agaricomycetes</taxon>
        <taxon>Cantharellales</taxon>
        <taxon>Ceratobasidiaceae</taxon>
        <taxon>Ceratobasidium</taxon>
    </lineage>
</organism>
<comment type="caution">
    <text evidence="2">The sequence shown here is derived from an EMBL/GenBank/DDBJ whole genome shotgun (WGS) entry which is preliminary data.</text>
</comment>
<evidence type="ECO:0000256" key="1">
    <source>
        <dbReference type="SAM" id="MobiDB-lite"/>
    </source>
</evidence>
<reference evidence="2 3" key="1">
    <citation type="journal article" date="2019" name="Fungal Biol. Biotechnol.">
        <title>Draft genome sequence of fastidious pathogen Ceratobasidium theobromae, which causes vascular-streak dieback in Theobroma cacao.</title>
        <authorList>
            <person name="Ali S.S."/>
            <person name="Asman A."/>
            <person name="Shao J."/>
            <person name="Firmansyah A.P."/>
            <person name="Susilo A.W."/>
            <person name="Rosmana A."/>
            <person name="McMahon P."/>
            <person name="Junaid M."/>
            <person name="Guest D."/>
            <person name="Kheng T.Y."/>
            <person name="Meinhardt L.W."/>
            <person name="Bailey B.A."/>
        </authorList>
    </citation>
    <scope>NUCLEOTIDE SEQUENCE [LARGE SCALE GENOMIC DNA]</scope>
    <source>
        <strain evidence="2 3">CT2</strain>
    </source>
</reference>
<evidence type="ECO:0000313" key="2">
    <source>
        <dbReference type="EMBL" id="KAB5587439.1"/>
    </source>
</evidence>
<protein>
    <submittedName>
        <fullName evidence="2">Uncharacterized protein</fullName>
    </submittedName>
</protein>
<accession>A0A5N5Q6N3</accession>